<evidence type="ECO:0000256" key="5">
    <source>
        <dbReference type="ARBA" id="ARBA00023004"/>
    </source>
</evidence>
<reference evidence="9" key="1">
    <citation type="submission" date="2016-11" db="EMBL/GenBank/DDBJ databases">
        <authorList>
            <person name="Varghese N."/>
            <person name="Submissions S."/>
        </authorList>
    </citation>
    <scope>NUCLEOTIDE SEQUENCE [LARGE SCALE GENOMIC DNA]</scope>
    <source>
        <strain evidence="9">DSM 15807</strain>
    </source>
</reference>
<dbReference type="SUPFAM" id="SSF102114">
    <property type="entry name" value="Radical SAM enzymes"/>
    <property type="match status" value="1"/>
</dbReference>
<keyword evidence="6" id="KW-0411">Iron-sulfur</keyword>
<dbReference type="GO" id="GO:0046872">
    <property type="term" value="F:metal ion binding"/>
    <property type="evidence" value="ECO:0007669"/>
    <property type="project" value="UniProtKB-KW"/>
</dbReference>
<proteinExistence type="predicted"/>
<dbReference type="GO" id="GO:0051539">
    <property type="term" value="F:4 iron, 4 sulfur cluster binding"/>
    <property type="evidence" value="ECO:0007669"/>
    <property type="project" value="UniProtKB-KW"/>
</dbReference>
<dbReference type="GO" id="GO:0005737">
    <property type="term" value="C:cytoplasm"/>
    <property type="evidence" value="ECO:0007669"/>
    <property type="project" value="TreeGrafter"/>
</dbReference>
<evidence type="ECO:0000256" key="6">
    <source>
        <dbReference type="ARBA" id="ARBA00023014"/>
    </source>
</evidence>
<protein>
    <submittedName>
        <fullName evidence="8">Radical_SAM C-terminal domain-containing protein</fullName>
    </submittedName>
</protein>
<dbReference type="SFLD" id="SFLDS00029">
    <property type="entry name" value="Radical_SAM"/>
    <property type="match status" value="1"/>
</dbReference>
<accession>A0A1M5QUZ0</accession>
<keyword evidence="2" id="KW-0004">4Fe-4S</keyword>
<name>A0A1M5QUZ0_9BACT</name>
<dbReference type="STRING" id="1123380.SAMN02745199_0136"/>
<dbReference type="InterPro" id="IPR032432">
    <property type="entry name" value="Radical_SAM_C"/>
</dbReference>
<keyword evidence="5" id="KW-0408">Iron</keyword>
<dbReference type="GO" id="GO:0003824">
    <property type="term" value="F:catalytic activity"/>
    <property type="evidence" value="ECO:0007669"/>
    <property type="project" value="InterPro"/>
</dbReference>
<keyword evidence="3" id="KW-0949">S-adenosyl-L-methionine</keyword>
<evidence type="ECO:0000256" key="1">
    <source>
        <dbReference type="ARBA" id="ARBA00001966"/>
    </source>
</evidence>
<gene>
    <name evidence="8" type="ORF">SAMN02745199_0136</name>
</gene>
<dbReference type="InterPro" id="IPR007197">
    <property type="entry name" value="rSAM"/>
</dbReference>
<evidence type="ECO:0000256" key="3">
    <source>
        <dbReference type="ARBA" id="ARBA00022691"/>
    </source>
</evidence>
<dbReference type="AlphaFoldDB" id="A0A1M5QUZ0"/>
<evidence type="ECO:0000313" key="9">
    <source>
        <dbReference type="Proteomes" id="UP000242592"/>
    </source>
</evidence>
<dbReference type="SMART" id="SM00729">
    <property type="entry name" value="Elp3"/>
    <property type="match status" value="1"/>
</dbReference>
<dbReference type="CDD" id="cd01335">
    <property type="entry name" value="Radical_SAM"/>
    <property type="match status" value="1"/>
</dbReference>
<comment type="cofactor">
    <cofactor evidence="1">
        <name>[4Fe-4S] cluster</name>
        <dbReference type="ChEBI" id="CHEBI:49883"/>
    </cofactor>
</comment>
<dbReference type="SFLD" id="SFLDG01086">
    <property type="entry name" value="elongater_protein-like"/>
    <property type="match status" value="1"/>
</dbReference>
<dbReference type="Proteomes" id="UP000242592">
    <property type="component" value="Unassembled WGS sequence"/>
</dbReference>
<dbReference type="PANTHER" id="PTHR11135:SF0">
    <property type="entry name" value="ELONGATOR COMPLEX PROTEIN 3"/>
    <property type="match status" value="1"/>
</dbReference>
<dbReference type="SFLD" id="SFLDG01082">
    <property type="entry name" value="B12-binding_domain_containing"/>
    <property type="match status" value="1"/>
</dbReference>
<keyword evidence="9" id="KW-1185">Reference proteome</keyword>
<dbReference type="PROSITE" id="PS51918">
    <property type="entry name" value="RADICAL_SAM"/>
    <property type="match status" value="1"/>
</dbReference>
<evidence type="ECO:0000259" key="7">
    <source>
        <dbReference type="PROSITE" id="PS51918"/>
    </source>
</evidence>
<feature type="domain" description="Radical SAM core" evidence="7">
    <location>
        <begin position="1"/>
        <end position="219"/>
    </location>
</feature>
<dbReference type="InterPro" id="IPR023404">
    <property type="entry name" value="rSAM_horseshoe"/>
</dbReference>
<evidence type="ECO:0000313" key="8">
    <source>
        <dbReference type="EMBL" id="SHH17363.1"/>
    </source>
</evidence>
<keyword evidence="4" id="KW-0479">Metal-binding</keyword>
<dbReference type="InterPro" id="IPR058240">
    <property type="entry name" value="rSAM_sf"/>
</dbReference>
<evidence type="ECO:0000256" key="4">
    <source>
        <dbReference type="ARBA" id="ARBA00022723"/>
    </source>
</evidence>
<dbReference type="InterPro" id="IPR039661">
    <property type="entry name" value="ELP3"/>
</dbReference>
<dbReference type="PANTHER" id="PTHR11135">
    <property type="entry name" value="HISTONE ACETYLTRANSFERASE-RELATED"/>
    <property type="match status" value="1"/>
</dbReference>
<organism evidence="8 9">
    <name type="scientific">Thermosipho atlanticus DSM 15807</name>
    <dbReference type="NCBI Taxonomy" id="1123380"/>
    <lineage>
        <taxon>Bacteria</taxon>
        <taxon>Thermotogati</taxon>
        <taxon>Thermotogota</taxon>
        <taxon>Thermotogae</taxon>
        <taxon>Thermotogales</taxon>
        <taxon>Fervidobacteriaceae</taxon>
        <taxon>Thermosipho</taxon>
    </lineage>
</organism>
<dbReference type="Pfam" id="PF16199">
    <property type="entry name" value="Radical_SAM_C"/>
    <property type="match status" value="1"/>
</dbReference>
<evidence type="ECO:0000256" key="2">
    <source>
        <dbReference type="ARBA" id="ARBA00022485"/>
    </source>
</evidence>
<dbReference type="InterPro" id="IPR006638">
    <property type="entry name" value="Elp3/MiaA/NifB-like_rSAM"/>
</dbReference>
<dbReference type="EMBL" id="FQXN01000001">
    <property type="protein sequence ID" value="SHH17363.1"/>
    <property type="molecule type" value="Genomic_DNA"/>
</dbReference>
<sequence>MLTIFLPNAGCKYRCKFCNQYSMTGEKMPSLNYLKDYFNRFNNQSPKEIAFYGGTFTGLKLETQLTYLKLVQSFFPNTPIRISTRPDEINDENLKILKQYNVKIVELGIQSMYNDVLKASGRGHSVEDNVNAIKKLLENNFIVSAHLMVGLPKDSFSKDLNSFKELIELNVKLFRIHPTIVFKNTLLENEYYSGTYVPLDINEALDICSEQILISFAYNVKIIRLGYFVPEEQKKQIIAGPYHPSFGDIAKAKAIKKIIQRLKIKNVYFPKKYESWFYAYGNKNLDIKRNIWDGNLKFEEFSLQEASKLALKERKKKCGTIKNNQ</sequence>
<dbReference type="Pfam" id="PF04055">
    <property type="entry name" value="Radical_SAM"/>
    <property type="match status" value="1"/>
</dbReference>
<dbReference type="Gene3D" id="3.80.30.20">
    <property type="entry name" value="tm_1862 like domain"/>
    <property type="match status" value="1"/>
</dbReference>
<dbReference type="GO" id="GO:0002926">
    <property type="term" value="P:tRNA wobble base 5-methoxycarbonylmethyl-2-thiouridinylation"/>
    <property type="evidence" value="ECO:0007669"/>
    <property type="project" value="TreeGrafter"/>
</dbReference>